<evidence type="ECO:0000313" key="1">
    <source>
        <dbReference type="EMBL" id="KAJ2806288.1"/>
    </source>
</evidence>
<proteinExistence type="predicted"/>
<comment type="caution">
    <text evidence="1">The sequence shown here is derived from an EMBL/GenBank/DDBJ whole genome shotgun (WGS) entry which is preliminary data.</text>
</comment>
<evidence type="ECO:0000313" key="2">
    <source>
        <dbReference type="Proteomes" id="UP001140087"/>
    </source>
</evidence>
<name>A0ACC1LF20_9FUNG</name>
<organism evidence="1 2">
    <name type="scientific">Coemansia helicoidea</name>
    <dbReference type="NCBI Taxonomy" id="1286919"/>
    <lineage>
        <taxon>Eukaryota</taxon>
        <taxon>Fungi</taxon>
        <taxon>Fungi incertae sedis</taxon>
        <taxon>Zoopagomycota</taxon>
        <taxon>Kickxellomycotina</taxon>
        <taxon>Kickxellomycetes</taxon>
        <taxon>Kickxellales</taxon>
        <taxon>Kickxellaceae</taxon>
        <taxon>Coemansia</taxon>
    </lineage>
</organism>
<accession>A0ACC1LF20</accession>
<dbReference type="Proteomes" id="UP001140087">
    <property type="component" value="Unassembled WGS sequence"/>
</dbReference>
<dbReference type="EMBL" id="JANBUN010000157">
    <property type="protein sequence ID" value="KAJ2806288.1"/>
    <property type="molecule type" value="Genomic_DNA"/>
</dbReference>
<reference evidence="1" key="1">
    <citation type="submission" date="2022-07" db="EMBL/GenBank/DDBJ databases">
        <title>Phylogenomic reconstructions and comparative analyses of Kickxellomycotina fungi.</title>
        <authorList>
            <person name="Reynolds N.K."/>
            <person name="Stajich J.E."/>
            <person name="Barry K."/>
            <person name="Grigoriev I.V."/>
            <person name="Crous P."/>
            <person name="Smith M.E."/>
        </authorList>
    </citation>
    <scope>NUCLEOTIDE SEQUENCE</scope>
    <source>
        <strain evidence="1">BCRC 34780</strain>
    </source>
</reference>
<sequence>MPRPFSRLMRRAARALPALLCAVSVAGHREGLASDCPGYRVAHFADTPHGFSAALTLAGPPCNVFGTDIGDLLLHATYETSGRLHVHIEDAARAQYQIPDAVLPLDRRCGVEGGSSSGGLRVKLVHSEESGVGFQVLRGSEAIFDTAGWPLVFEDQYIEVTSRLPTDANIYGLGETPDWFRRDPRNTTRTLWNRDAPDPFRENVYGSHAVYMELRGGQFHGAYLHNSHGMDVVLTDGAIQYRVLGGTADFYFFAGPTALDVADQYTALVGRPSQIPYWALGLHNCRWGYRSVGEVDQVIANYSQARIPLEAAWTDIDYMDARRDFTFDSSAFPLAGMQRQLAELHARGQKMILIVDPAIQANGSYAPYARGREMDVFVRRSDGSEYIGQVWPGYTAFPDWFAPNASRWWAGELGRFLDELPVDGLWIDMNEASSFCTGSCGSGRPAGEVPELPWLTDRPHRPVNRSNPLLAPPYAIHNPEAELSDKTIETTALHANGVAEYHVHNLYGLMESRVTRDALVARQPAARPFVLSRSTFAGSGAVASHWTGDNSATWLDLHVSIATVLDFGVFGIPMVGADICGFAGNTTAELCARWIELGAFYPFARVHNNMDAVPQELYRWPTVAEAARRALAVRYALLPYIYTAYQDAVERGWPVARPLVFEFPAVPAVADNDRQLLLGDAILVSPVLAEGARTVAVFFPRGRWYDWYDHSALAGADAAVTLDAPLEHVNVHIRAGRIVPVQHPAMTTAESRCSDYELIVAVAEDNTAAGRLYLDDGATLASPHRWLGFAYRDRTLWIEQQSGSYTVPRPLAKLTLLGVLGVRAVAVNGTAQACTIETAGNSTMVSALHIDINAPARISLL</sequence>
<protein>
    <submittedName>
        <fullName evidence="1">Uncharacterized protein</fullName>
    </submittedName>
</protein>
<gene>
    <name evidence="1" type="ORF">H4R21_000931</name>
</gene>
<keyword evidence="2" id="KW-1185">Reference proteome</keyword>